<dbReference type="Gene3D" id="1.25.40.10">
    <property type="entry name" value="Tetratricopeptide repeat domain"/>
    <property type="match status" value="5"/>
</dbReference>
<accession>A0A2U1NFR6</accession>
<name>A0A2U1NFR6_ARTAN</name>
<proteinExistence type="predicted"/>
<comment type="caution">
    <text evidence="3">The sequence shown here is derived from an EMBL/GenBank/DDBJ whole genome shotgun (WGS) entry which is preliminary data.</text>
</comment>
<feature type="repeat" description="PPR" evidence="2">
    <location>
        <begin position="200"/>
        <end position="234"/>
    </location>
</feature>
<feature type="repeat" description="PPR" evidence="2">
    <location>
        <begin position="302"/>
        <end position="336"/>
    </location>
</feature>
<dbReference type="EMBL" id="PKPP01002918">
    <property type="protein sequence ID" value="PWA72328.1"/>
    <property type="molecule type" value="Genomic_DNA"/>
</dbReference>
<keyword evidence="1" id="KW-0677">Repeat</keyword>
<evidence type="ECO:0000313" key="3">
    <source>
        <dbReference type="EMBL" id="PWA72328.1"/>
    </source>
</evidence>
<dbReference type="Pfam" id="PF13041">
    <property type="entry name" value="PPR_2"/>
    <property type="match status" value="2"/>
</dbReference>
<evidence type="ECO:0000313" key="4">
    <source>
        <dbReference type="Proteomes" id="UP000245207"/>
    </source>
</evidence>
<dbReference type="PROSITE" id="PS51375">
    <property type="entry name" value="PPR"/>
    <property type="match status" value="4"/>
</dbReference>
<dbReference type="FunFam" id="1.25.40.10:FF:000158">
    <property type="entry name" value="pentatricopeptide repeat-containing protein At2g33680"/>
    <property type="match status" value="1"/>
</dbReference>
<dbReference type="GO" id="GO:0003723">
    <property type="term" value="F:RNA binding"/>
    <property type="evidence" value="ECO:0007669"/>
    <property type="project" value="InterPro"/>
</dbReference>
<dbReference type="NCBIfam" id="TIGR00756">
    <property type="entry name" value="PPR"/>
    <property type="match status" value="4"/>
</dbReference>
<sequence length="581" mass="64893">MPQRDVVTWNILIQGYKRNGYPKKALFWYTQMVSEGFVESTSTFSTVLGLCKGVEVHARVIVLGLGLDVYVGSALVDFYMSNGFFEVGLRLFDELPERNVATWNLLLRKFGEFGMVEKMELYCRMKREGVVMNEVSFCYLLRGFGNERLVDVGREMHGNAVKVGWAESDVFVSNALVDFYSACGSVTDAKRSFDVIRIEDVISWNSLVSVYAYNGLVSNAIEIFSMMQIWGMRPSIRSLVGLLNMSSENVNIFLGKQLHCSVLKLGVDVFSSYIQSALIDMYGKCGEIDTSVSIYEHISIKSLEVCNSLMTSFAKCGIVEDVIELFGLMVDDGIGFDEVSLSTTVDALSKSSYGSLTSCKLLHNCALKSGFDRDLAVSCSLIDSYSRLGHVRASCQVFEQIPSPNVICFTSIISAHSRNKMGAECLKLLESMINKGLKPDKVAFSCVLAVCNHCRMVQEGKMVFDSMKTIHGIDPESQHYACMVDLLGQTGLLEEAEGLLKQARISDDPVIWSSLLRQCRVHHNELVGRRVAQIITKLEPENPSVWLQVSDFYSDIGEFETSKHIKDVALARKMQREMLTL</sequence>
<dbReference type="InterPro" id="IPR046960">
    <property type="entry name" value="PPR_At4g14850-like_plant"/>
</dbReference>
<dbReference type="PANTHER" id="PTHR47926">
    <property type="entry name" value="PENTATRICOPEPTIDE REPEAT-CONTAINING PROTEIN"/>
    <property type="match status" value="1"/>
</dbReference>
<dbReference type="GO" id="GO:0099402">
    <property type="term" value="P:plant organ development"/>
    <property type="evidence" value="ECO:0007669"/>
    <property type="project" value="UniProtKB-ARBA"/>
</dbReference>
<dbReference type="InterPro" id="IPR011990">
    <property type="entry name" value="TPR-like_helical_dom_sf"/>
</dbReference>
<dbReference type="STRING" id="35608.A0A2U1NFR6"/>
<dbReference type="PANTHER" id="PTHR47926:SF442">
    <property type="entry name" value="PUTATIVE-RELATED"/>
    <property type="match status" value="1"/>
</dbReference>
<evidence type="ECO:0000256" key="2">
    <source>
        <dbReference type="PROSITE-ProRule" id="PRU00708"/>
    </source>
</evidence>
<dbReference type="Proteomes" id="UP000245207">
    <property type="component" value="Unassembled WGS sequence"/>
</dbReference>
<feature type="repeat" description="PPR" evidence="2">
    <location>
        <begin position="5"/>
        <end position="39"/>
    </location>
</feature>
<dbReference type="GO" id="GO:0009451">
    <property type="term" value="P:RNA modification"/>
    <property type="evidence" value="ECO:0007669"/>
    <property type="project" value="InterPro"/>
</dbReference>
<dbReference type="InterPro" id="IPR002885">
    <property type="entry name" value="PPR_rpt"/>
</dbReference>
<feature type="repeat" description="PPR" evidence="2">
    <location>
        <begin position="405"/>
        <end position="439"/>
    </location>
</feature>
<dbReference type="OrthoDB" id="600868at2759"/>
<dbReference type="AlphaFoldDB" id="A0A2U1NFR6"/>
<dbReference type="Pfam" id="PF01535">
    <property type="entry name" value="PPR"/>
    <property type="match status" value="5"/>
</dbReference>
<keyword evidence="4" id="KW-1185">Reference proteome</keyword>
<reference evidence="3 4" key="1">
    <citation type="journal article" date="2018" name="Mol. Plant">
        <title>The genome of Artemisia annua provides insight into the evolution of Asteraceae family and artemisinin biosynthesis.</title>
        <authorList>
            <person name="Shen Q."/>
            <person name="Zhang L."/>
            <person name="Liao Z."/>
            <person name="Wang S."/>
            <person name="Yan T."/>
            <person name="Shi P."/>
            <person name="Liu M."/>
            <person name="Fu X."/>
            <person name="Pan Q."/>
            <person name="Wang Y."/>
            <person name="Lv Z."/>
            <person name="Lu X."/>
            <person name="Zhang F."/>
            <person name="Jiang W."/>
            <person name="Ma Y."/>
            <person name="Chen M."/>
            <person name="Hao X."/>
            <person name="Li L."/>
            <person name="Tang Y."/>
            <person name="Lv G."/>
            <person name="Zhou Y."/>
            <person name="Sun X."/>
            <person name="Brodelius P.E."/>
            <person name="Rose J.K.C."/>
            <person name="Tang K."/>
        </authorList>
    </citation>
    <scope>NUCLEOTIDE SEQUENCE [LARGE SCALE GENOMIC DNA]</scope>
    <source>
        <strain evidence="4">cv. Huhao1</strain>
        <tissue evidence="3">Leaf</tissue>
    </source>
</reference>
<evidence type="ECO:0000256" key="1">
    <source>
        <dbReference type="ARBA" id="ARBA00022737"/>
    </source>
</evidence>
<gene>
    <name evidence="3" type="ORF">CTI12_AA271550</name>
</gene>
<protein>
    <submittedName>
        <fullName evidence="3">Tetratricopeptide repeat (TPR)-like superfamily protein</fullName>
    </submittedName>
</protein>
<organism evidence="3 4">
    <name type="scientific">Artemisia annua</name>
    <name type="common">Sweet wormwood</name>
    <dbReference type="NCBI Taxonomy" id="35608"/>
    <lineage>
        <taxon>Eukaryota</taxon>
        <taxon>Viridiplantae</taxon>
        <taxon>Streptophyta</taxon>
        <taxon>Embryophyta</taxon>
        <taxon>Tracheophyta</taxon>
        <taxon>Spermatophyta</taxon>
        <taxon>Magnoliopsida</taxon>
        <taxon>eudicotyledons</taxon>
        <taxon>Gunneridae</taxon>
        <taxon>Pentapetalae</taxon>
        <taxon>asterids</taxon>
        <taxon>campanulids</taxon>
        <taxon>Asterales</taxon>
        <taxon>Asteraceae</taxon>
        <taxon>Asteroideae</taxon>
        <taxon>Anthemideae</taxon>
        <taxon>Artemisiinae</taxon>
        <taxon>Artemisia</taxon>
    </lineage>
</organism>